<evidence type="ECO:0000256" key="5">
    <source>
        <dbReference type="ARBA" id="ARBA00023136"/>
    </source>
</evidence>
<name>A0A0U4WUK1_9PSED</name>
<proteinExistence type="inferred from homology"/>
<dbReference type="PROSITE" id="PS51257">
    <property type="entry name" value="PROKAR_LIPOPROTEIN"/>
    <property type="match status" value="1"/>
</dbReference>
<evidence type="ECO:0000256" key="4">
    <source>
        <dbReference type="ARBA" id="ARBA00022729"/>
    </source>
</evidence>
<sequence length="484" mass="51900">MTFRLPLTALCAALLLAGCVSSEGLNTQGHAVDPATLKGDATFAGDRLSPVQWPSADWWTRLGDPQLDNLIREALRDSPSLQEADARSRQADAAVLAADANRYPQIDANAGVTRSRLARPDDPVGQGDRYSTLRQLNVSGSYSFDLWGGQRAAWEAALGRARAGEVDRQAARLTLAADVSRAYNQLGLAYANMDVAQQDLERTRGMLDLAQRRVDAGLDSDYQLQQTQSLEASAAASHTAAEQQVRTAQIRLAVLLGKGPDRGAEIPRPKLIAPAAVNLPAQLPVELAGRRPDLIAARWRVEAASKDIVASKTNFYPNLDLTVAAGSKAILGDALLGGPARFFNVGPALSLPIFDAGRRRADLASRDADYDLAVAQYNRTLVQALGDIADAITRQRSLDQQIVEQQRARDIAKSSFDIAMQRYGAGIGNYIDALTVEQQLLQTERQLASLQADRVDSGVLLMQALGGGFQPSKLPPAPAAAATH</sequence>
<feature type="chain" id="PRO_5006773295" evidence="10">
    <location>
        <begin position="23"/>
        <end position="484"/>
    </location>
</feature>
<dbReference type="PANTHER" id="PTHR30203:SF20">
    <property type="entry name" value="MULTIDRUG RESISTANCE OUTER MEMBRANE PROTEIN MDTP-RELATED"/>
    <property type="match status" value="1"/>
</dbReference>
<evidence type="ECO:0000256" key="2">
    <source>
        <dbReference type="ARBA" id="ARBA00022452"/>
    </source>
</evidence>
<comment type="subcellular location">
    <subcellularLocation>
        <location evidence="10">Cell outer membrane</location>
        <topology evidence="10">Lipid-anchor</topology>
    </subcellularLocation>
</comment>
<evidence type="ECO:0000256" key="8">
    <source>
        <dbReference type="ARBA" id="ARBA00023288"/>
    </source>
</evidence>
<accession>A0A0U4WUK1</accession>
<evidence type="ECO:0000256" key="7">
    <source>
        <dbReference type="ARBA" id="ARBA00023237"/>
    </source>
</evidence>
<dbReference type="EMBL" id="CP013987">
    <property type="protein sequence ID" value="ALZ85885.1"/>
    <property type="molecule type" value="Genomic_DNA"/>
</dbReference>
<dbReference type="InterPro" id="IPR010131">
    <property type="entry name" value="MdtP/NodT-like"/>
</dbReference>
<dbReference type="Pfam" id="PF02321">
    <property type="entry name" value="OEP"/>
    <property type="match status" value="2"/>
</dbReference>
<dbReference type="Gene3D" id="1.20.1600.10">
    <property type="entry name" value="Outer membrane efflux proteins (OEP)"/>
    <property type="match status" value="1"/>
</dbReference>
<dbReference type="NCBIfam" id="TIGR01845">
    <property type="entry name" value="outer_NodT"/>
    <property type="match status" value="1"/>
</dbReference>
<dbReference type="GO" id="GO:0009279">
    <property type="term" value="C:cell outer membrane"/>
    <property type="evidence" value="ECO:0007669"/>
    <property type="project" value="UniProtKB-SubCell"/>
</dbReference>
<keyword evidence="2 10" id="KW-1134">Transmembrane beta strand</keyword>
<comment type="function">
    <text evidence="9">Could be involved in resistance to puromycin, acriflavine and tetraphenylarsonium chloride.</text>
</comment>
<keyword evidence="3 10" id="KW-0812">Transmembrane</keyword>
<dbReference type="Proteomes" id="UP000064137">
    <property type="component" value="Chromosome"/>
</dbReference>
<dbReference type="SUPFAM" id="SSF56954">
    <property type="entry name" value="Outer membrane efflux proteins (OEP)"/>
    <property type="match status" value="1"/>
</dbReference>
<evidence type="ECO:0000256" key="3">
    <source>
        <dbReference type="ARBA" id="ARBA00022692"/>
    </source>
</evidence>
<keyword evidence="5 10" id="KW-0472">Membrane</keyword>
<dbReference type="AlphaFoldDB" id="A0A0U4WUK1"/>
<keyword evidence="8 10" id="KW-0449">Lipoprotein</keyword>
<organism evidence="11 12">
    <name type="scientific">Pseudomonas oryzihabitans</name>
    <dbReference type="NCBI Taxonomy" id="47885"/>
    <lineage>
        <taxon>Bacteria</taxon>
        <taxon>Pseudomonadati</taxon>
        <taxon>Pseudomonadota</taxon>
        <taxon>Gammaproteobacteria</taxon>
        <taxon>Pseudomonadales</taxon>
        <taxon>Pseudomonadaceae</taxon>
        <taxon>Pseudomonas</taxon>
    </lineage>
</organism>
<comment type="similarity">
    <text evidence="1 10">Belongs to the outer membrane factor (OMF) (TC 1.B.17) family.</text>
</comment>
<evidence type="ECO:0000313" key="11">
    <source>
        <dbReference type="EMBL" id="ALZ85885.1"/>
    </source>
</evidence>
<reference evidence="11 12" key="1">
    <citation type="submission" date="2016-01" db="EMBL/GenBank/DDBJ databases">
        <title>Annotation of Pseudomonas oryzihabitans USDA-ARS-USMARC-56511.</title>
        <authorList>
            <person name="Harhay G.P."/>
            <person name="Harhay D.M."/>
            <person name="Smith T.P.L."/>
            <person name="Bono J.L."/>
            <person name="Heaton M.P."/>
            <person name="Clawson M.L."/>
            <person name="Chitko-Mckown C.G."/>
            <person name="Capik S.F."/>
            <person name="DeDonder K.D."/>
            <person name="Apley M.D."/>
            <person name="Lubbers B.V."/>
            <person name="White B.J."/>
            <person name="Larson R.L."/>
        </authorList>
    </citation>
    <scope>NUCLEOTIDE SEQUENCE [LARGE SCALE GENOMIC DNA]</scope>
    <source>
        <strain evidence="11 12">USDA-ARS-USMARC-56511</strain>
    </source>
</reference>
<dbReference type="PANTHER" id="PTHR30203">
    <property type="entry name" value="OUTER MEMBRANE CATION EFFLUX PROTEIN"/>
    <property type="match status" value="1"/>
</dbReference>
<keyword evidence="6 10" id="KW-0564">Palmitate</keyword>
<keyword evidence="7" id="KW-0998">Cell outer membrane</keyword>
<evidence type="ECO:0000256" key="9">
    <source>
        <dbReference type="ARBA" id="ARBA00037313"/>
    </source>
</evidence>
<evidence type="ECO:0000256" key="1">
    <source>
        <dbReference type="ARBA" id="ARBA00007613"/>
    </source>
</evidence>
<dbReference type="OrthoDB" id="9770517at2"/>
<dbReference type="GO" id="GO:0015562">
    <property type="term" value="F:efflux transmembrane transporter activity"/>
    <property type="evidence" value="ECO:0007669"/>
    <property type="project" value="InterPro"/>
</dbReference>
<gene>
    <name evidence="11" type="ORF">APT59_17390</name>
</gene>
<evidence type="ECO:0000256" key="10">
    <source>
        <dbReference type="RuleBase" id="RU362097"/>
    </source>
</evidence>
<evidence type="ECO:0000256" key="6">
    <source>
        <dbReference type="ARBA" id="ARBA00023139"/>
    </source>
</evidence>
<dbReference type="RefSeq" id="WP_059316002.1">
    <property type="nucleotide sequence ID" value="NZ_CP013987.1"/>
</dbReference>
<dbReference type="KEGG" id="por:APT59_17390"/>
<dbReference type="Gene3D" id="2.20.200.10">
    <property type="entry name" value="Outer membrane efflux proteins (OEP)"/>
    <property type="match status" value="1"/>
</dbReference>
<keyword evidence="4 10" id="KW-0732">Signal</keyword>
<evidence type="ECO:0000313" key="12">
    <source>
        <dbReference type="Proteomes" id="UP000064137"/>
    </source>
</evidence>
<dbReference type="InterPro" id="IPR003423">
    <property type="entry name" value="OMP_efflux"/>
</dbReference>
<protein>
    <submittedName>
        <fullName evidence="11">Multidrug RND transporter</fullName>
    </submittedName>
</protein>
<feature type="signal peptide" evidence="10">
    <location>
        <begin position="1"/>
        <end position="22"/>
    </location>
</feature>